<dbReference type="Gramene" id="KGN61847">
    <property type="protein sequence ID" value="KGN61847"/>
    <property type="gene ID" value="Csa_2G251480"/>
</dbReference>
<protein>
    <submittedName>
        <fullName evidence="2">Uncharacterized protein</fullName>
    </submittedName>
</protein>
<gene>
    <name evidence="2" type="ORF">Csa_2G251480</name>
</gene>
<evidence type="ECO:0000313" key="2">
    <source>
        <dbReference type="EMBL" id="KGN61847.1"/>
    </source>
</evidence>
<proteinExistence type="predicted"/>
<dbReference type="AlphaFoldDB" id="A0A0A0LM31"/>
<dbReference type="Proteomes" id="UP000029981">
    <property type="component" value="Chromosome 2"/>
</dbReference>
<organism evidence="2 3">
    <name type="scientific">Cucumis sativus</name>
    <name type="common">Cucumber</name>
    <dbReference type="NCBI Taxonomy" id="3659"/>
    <lineage>
        <taxon>Eukaryota</taxon>
        <taxon>Viridiplantae</taxon>
        <taxon>Streptophyta</taxon>
        <taxon>Embryophyta</taxon>
        <taxon>Tracheophyta</taxon>
        <taxon>Spermatophyta</taxon>
        <taxon>Magnoliopsida</taxon>
        <taxon>eudicotyledons</taxon>
        <taxon>Gunneridae</taxon>
        <taxon>Pentapetalae</taxon>
        <taxon>rosids</taxon>
        <taxon>fabids</taxon>
        <taxon>Cucurbitales</taxon>
        <taxon>Cucurbitaceae</taxon>
        <taxon>Benincaseae</taxon>
        <taxon>Cucumis</taxon>
    </lineage>
</organism>
<accession>A0A0A0LM31</accession>
<evidence type="ECO:0000313" key="3">
    <source>
        <dbReference type="Proteomes" id="UP000029981"/>
    </source>
</evidence>
<reference evidence="2 3" key="2">
    <citation type="journal article" date="2009" name="PLoS ONE">
        <title>An integrated genetic and cytogenetic map of the cucumber genome.</title>
        <authorList>
            <person name="Ren Y."/>
            <person name="Zhang Z."/>
            <person name="Liu J."/>
            <person name="Staub J.E."/>
            <person name="Han Y."/>
            <person name="Cheng Z."/>
            <person name="Li X."/>
            <person name="Lu J."/>
            <person name="Miao H."/>
            <person name="Kang H."/>
            <person name="Xie B."/>
            <person name="Gu X."/>
            <person name="Wang X."/>
            <person name="Du Y."/>
            <person name="Jin W."/>
            <person name="Huang S."/>
        </authorList>
    </citation>
    <scope>NUCLEOTIDE SEQUENCE [LARGE SCALE GENOMIC DNA]</scope>
    <source>
        <strain evidence="3">cv. 9930</strain>
    </source>
</reference>
<keyword evidence="3" id="KW-1185">Reference proteome</keyword>
<reference evidence="2 3" key="1">
    <citation type="journal article" date="2009" name="Nat. Genet.">
        <title>The genome of the cucumber, Cucumis sativus L.</title>
        <authorList>
            <person name="Huang S."/>
            <person name="Li R."/>
            <person name="Zhang Z."/>
            <person name="Li L."/>
            <person name="Gu X."/>
            <person name="Fan W."/>
            <person name="Lucas W.J."/>
            <person name="Wang X."/>
            <person name="Xie B."/>
            <person name="Ni P."/>
            <person name="Ren Y."/>
            <person name="Zhu H."/>
            <person name="Li J."/>
            <person name="Lin K."/>
            <person name="Jin W."/>
            <person name="Fei Z."/>
            <person name="Li G."/>
            <person name="Staub J."/>
            <person name="Kilian A."/>
            <person name="van der Vossen E.A."/>
            <person name="Wu Y."/>
            <person name="Guo J."/>
            <person name="He J."/>
            <person name="Jia Z."/>
            <person name="Ren Y."/>
            <person name="Tian G."/>
            <person name="Lu Y."/>
            <person name="Ruan J."/>
            <person name="Qian W."/>
            <person name="Wang M."/>
            <person name="Huang Q."/>
            <person name="Li B."/>
            <person name="Xuan Z."/>
            <person name="Cao J."/>
            <person name="Asan"/>
            <person name="Wu Z."/>
            <person name="Zhang J."/>
            <person name="Cai Q."/>
            <person name="Bai Y."/>
            <person name="Zhao B."/>
            <person name="Han Y."/>
            <person name="Li Y."/>
            <person name="Li X."/>
            <person name="Wang S."/>
            <person name="Shi Q."/>
            <person name="Liu S."/>
            <person name="Cho W.K."/>
            <person name="Kim J.Y."/>
            <person name="Xu Y."/>
            <person name="Heller-Uszynska K."/>
            <person name="Miao H."/>
            <person name="Cheng Z."/>
            <person name="Zhang S."/>
            <person name="Wu J."/>
            <person name="Yang Y."/>
            <person name="Kang H."/>
            <person name="Li M."/>
            <person name="Liang H."/>
            <person name="Ren X."/>
            <person name="Shi Z."/>
            <person name="Wen M."/>
            <person name="Jian M."/>
            <person name="Yang H."/>
            <person name="Zhang G."/>
            <person name="Yang Z."/>
            <person name="Chen R."/>
            <person name="Liu S."/>
            <person name="Li J."/>
            <person name="Ma L."/>
            <person name="Liu H."/>
            <person name="Zhou Y."/>
            <person name="Zhao J."/>
            <person name="Fang X."/>
            <person name="Li G."/>
            <person name="Fang L."/>
            <person name="Li Y."/>
            <person name="Liu D."/>
            <person name="Zheng H."/>
            <person name="Zhang Y."/>
            <person name="Qin N."/>
            <person name="Li Z."/>
            <person name="Yang G."/>
            <person name="Yang S."/>
            <person name="Bolund L."/>
            <person name="Kristiansen K."/>
            <person name="Zheng H."/>
            <person name="Li S."/>
            <person name="Zhang X."/>
            <person name="Yang H."/>
            <person name="Wang J."/>
            <person name="Sun R."/>
            <person name="Zhang B."/>
            <person name="Jiang S."/>
            <person name="Wang J."/>
            <person name="Du Y."/>
            <person name="Li S."/>
        </authorList>
    </citation>
    <scope>NUCLEOTIDE SEQUENCE [LARGE SCALE GENOMIC DNA]</scope>
    <source>
        <strain evidence="3">cv. 9930</strain>
    </source>
</reference>
<sequence>MTSVFGSTVFFTASRMVVPVVRFLSAESLPGDCPAAADCWREFRLLRSMVLSLTEEELFHQHFRNSSIEQVISSLLLLPNLPTNLASKLIYKSVTRQWILKQAHHKLDSQNPSHGVVVDSGHQNNVLNDKGRSK</sequence>
<dbReference type="EMBL" id="CM002923">
    <property type="protein sequence ID" value="KGN61847.1"/>
    <property type="molecule type" value="Genomic_DNA"/>
</dbReference>
<evidence type="ECO:0000256" key="1">
    <source>
        <dbReference type="SAM" id="MobiDB-lite"/>
    </source>
</evidence>
<reference evidence="2 3" key="4">
    <citation type="journal article" date="2011" name="BMC Genomics">
        <title>RNA-Seq improves annotation of protein-coding genes in the cucumber genome.</title>
        <authorList>
            <person name="Li Z."/>
            <person name="Zhang Z."/>
            <person name="Yan P."/>
            <person name="Huang S."/>
            <person name="Fei Z."/>
            <person name="Lin K."/>
        </authorList>
    </citation>
    <scope>NUCLEOTIDE SEQUENCE [LARGE SCALE GENOMIC DNA]</scope>
    <source>
        <strain evidence="3">cv. 9930</strain>
    </source>
</reference>
<feature type="region of interest" description="Disordered" evidence="1">
    <location>
        <begin position="109"/>
        <end position="134"/>
    </location>
</feature>
<name>A0A0A0LM31_CUCSA</name>
<reference evidence="2 3" key="3">
    <citation type="journal article" date="2010" name="BMC Genomics">
        <title>Transcriptome sequencing and comparative analysis of cucumber flowers with different sex types.</title>
        <authorList>
            <person name="Guo S."/>
            <person name="Zheng Y."/>
            <person name="Joung J.G."/>
            <person name="Liu S."/>
            <person name="Zhang Z."/>
            <person name="Crasta O.R."/>
            <person name="Sobral B.W."/>
            <person name="Xu Y."/>
            <person name="Huang S."/>
            <person name="Fei Z."/>
        </authorList>
    </citation>
    <scope>NUCLEOTIDE SEQUENCE [LARGE SCALE GENOMIC DNA]</scope>
    <source>
        <strain evidence="3">cv. 9930</strain>
    </source>
</reference>